<dbReference type="EC" id="2.5.1.78" evidence="3 7"/>
<dbReference type="OrthoDB" id="9809709at2"/>
<comment type="function">
    <text evidence="7">Catalyzes the formation of 6,7-dimethyl-8-ribityllumazine by condensation of 5-amino-6-(D-ribitylamino)uracil with 3,4-dihydroxy-2-butanone 4-phosphate. This is the penultimate step in the biosynthesis of riboflavin.</text>
</comment>
<evidence type="ECO:0000256" key="1">
    <source>
        <dbReference type="ARBA" id="ARBA00004917"/>
    </source>
</evidence>
<dbReference type="GO" id="GO:0000906">
    <property type="term" value="F:6,7-dimethyl-8-ribityllumazine synthase activity"/>
    <property type="evidence" value="ECO:0007669"/>
    <property type="project" value="UniProtKB-UniRule"/>
</dbReference>
<dbReference type="PANTHER" id="PTHR21058">
    <property type="entry name" value="6,7-DIMETHYL-8-RIBITYLLUMAZINE SYNTHASE DMRL SYNTHASE LUMAZINE SYNTHASE"/>
    <property type="match status" value="1"/>
</dbReference>
<gene>
    <name evidence="7 8" type="primary">ribH</name>
    <name evidence="8" type="ORF">Poly51_45640</name>
</gene>
<sequence length="168" mass="17503">MSTEKFPASQARDGELSGIDGDLPEGKIVVVASRYNGEICDALVDGAIATIAAAGYPVELIPIVRVPGAWELPTVVRTVIDDDDVVGVLALGCVIKGETTHDEHINRTVASALMDLAVESGLPIGFGLLTCNTAEQARARAGGKVGNKGVETAEAVLELLRLNQKLAE</sequence>
<dbReference type="AlphaFoldDB" id="A0A5C6EFU4"/>
<feature type="binding site" evidence="7">
    <location>
        <begin position="98"/>
        <end position="99"/>
    </location>
    <ligand>
        <name>(2S)-2-hydroxy-3-oxobutyl phosphate</name>
        <dbReference type="ChEBI" id="CHEBI:58830"/>
    </ligand>
</feature>
<dbReference type="Gene3D" id="3.40.50.960">
    <property type="entry name" value="Lumazine/riboflavin synthase"/>
    <property type="match status" value="1"/>
</dbReference>
<dbReference type="UniPathway" id="UPA00275">
    <property type="reaction ID" value="UER00404"/>
</dbReference>
<dbReference type="GO" id="GO:0005829">
    <property type="term" value="C:cytosol"/>
    <property type="evidence" value="ECO:0007669"/>
    <property type="project" value="TreeGrafter"/>
</dbReference>
<organism evidence="8 9">
    <name type="scientific">Rubripirellula tenax</name>
    <dbReference type="NCBI Taxonomy" id="2528015"/>
    <lineage>
        <taxon>Bacteria</taxon>
        <taxon>Pseudomonadati</taxon>
        <taxon>Planctomycetota</taxon>
        <taxon>Planctomycetia</taxon>
        <taxon>Pirellulales</taxon>
        <taxon>Pirellulaceae</taxon>
        <taxon>Rubripirellula</taxon>
    </lineage>
</organism>
<comment type="similarity">
    <text evidence="2 7">Belongs to the DMRL synthase family.</text>
</comment>
<dbReference type="SUPFAM" id="SSF52121">
    <property type="entry name" value="Lumazine synthase"/>
    <property type="match status" value="1"/>
</dbReference>
<dbReference type="NCBIfam" id="TIGR00114">
    <property type="entry name" value="lumazine-synth"/>
    <property type="match status" value="1"/>
</dbReference>
<feature type="binding site" evidence="7">
    <location>
        <begin position="93"/>
        <end position="95"/>
    </location>
    <ligand>
        <name>5-amino-6-(D-ribitylamino)uracil</name>
        <dbReference type="ChEBI" id="CHEBI:15934"/>
    </ligand>
</feature>
<comment type="caution">
    <text evidence="8">The sequence shown here is derived from an EMBL/GenBank/DDBJ whole genome shotgun (WGS) entry which is preliminary data.</text>
</comment>
<feature type="binding site" evidence="7">
    <location>
        <position position="126"/>
    </location>
    <ligand>
        <name>5-amino-6-(D-ribitylamino)uracil</name>
        <dbReference type="ChEBI" id="CHEBI:15934"/>
    </ligand>
</feature>
<evidence type="ECO:0000256" key="5">
    <source>
        <dbReference type="ARBA" id="ARBA00022679"/>
    </source>
</evidence>
<dbReference type="GO" id="GO:0009231">
    <property type="term" value="P:riboflavin biosynthetic process"/>
    <property type="evidence" value="ECO:0007669"/>
    <property type="project" value="UniProtKB-UniRule"/>
</dbReference>
<dbReference type="InterPro" id="IPR034964">
    <property type="entry name" value="LS"/>
</dbReference>
<evidence type="ECO:0000256" key="7">
    <source>
        <dbReference type="HAMAP-Rule" id="MF_00178"/>
    </source>
</evidence>
<feature type="active site" description="Proton donor" evidence="7">
    <location>
        <position position="101"/>
    </location>
</feature>
<evidence type="ECO:0000313" key="8">
    <source>
        <dbReference type="EMBL" id="TWU48663.1"/>
    </source>
</evidence>
<feature type="binding site" evidence="7">
    <location>
        <position position="140"/>
    </location>
    <ligand>
        <name>(2S)-2-hydroxy-3-oxobutyl phosphate</name>
        <dbReference type="ChEBI" id="CHEBI:58830"/>
    </ligand>
</feature>
<evidence type="ECO:0000256" key="3">
    <source>
        <dbReference type="ARBA" id="ARBA00012664"/>
    </source>
</evidence>
<evidence type="ECO:0000256" key="4">
    <source>
        <dbReference type="ARBA" id="ARBA00022619"/>
    </source>
</evidence>
<feature type="binding site" evidence="7">
    <location>
        <begin position="69"/>
        <end position="71"/>
    </location>
    <ligand>
        <name>5-amino-6-(D-ribitylamino)uracil</name>
        <dbReference type="ChEBI" id="CHEBI:15934"/>
    </ligand>
</feature>
<proteinExistence type="inferred from homology"/>
<dbReference type="HAMAP" id="MF_00178">
    <property type="entry name" value="Lumazine_synth"/>
    <property type="match status" value="1"/>
</dbReference>
<reference evidence="8 9" key="1">
    <citation type="submission" date="2019-02" db="EMBL/GenBank/DDBJ databases">
        <title>Deep-cultivation of Planctomycetes and their phenomic and genomic characterization uncovers novel biology.</title>
        <authorList>
            <person name="Wiegand S."/>
            <person name="Jogler M."/>
            <person name="Boedeker C."/>
            <person name="Pinto D."/>
            <person name="Vollmers J."/>
            <person name="Rivas-Marin E."/>
            <person name="Kohn T."/>
            <person name="Peeters S.H."/>
            <person name="Heuer A."/>
            <person name="Rast P."/>
            <person name="Oberbeckmann S."/>
            <person name="Bunk B."/>
            <person name="Jeske O."/>
            <person name="Meyerdierks A."/>
            <person name="Storesund J.E."/>
            <person name="Kallscheuer N."/>
            <person name="Luecker S."/>
            <person name="Lage O.M."/>
            <person name="Pohl T."/>
            <person name="Merkel B.J."/>
            <person name="Hornburger P."/>
            <person name="Mueller R.-W."/>
            <person name="Bruemmer F."/>
            <person name="Labrenz M."/>
            <person name="Spormann A.M."/>
            <person name="Op Den Camp H."/>
            <person name="Overmann J."/>
            <person name="Amann R."/>
            <person name="Jetten M.S.M."/>
            <person name="Mascher T."/>
            <person name="Medema M.H."/>
            <person name="Devos D.P."/>
            <person name="Kaster A.-K."/>
            <person name="Ovreas L."/>
            <person name="Rohde M."/>
            <person name="Galperin M.Y."/>
            <person name="Jogler C."/>
        </authorList>
    </citation>
    <scope>NUCLEOTIDE SEQUENCE [LARGE SCALE GENOMIC DNA]</scope>
    <source>
        <strain evidence="8 9">Poly51</strain>
    </source>
</reference>
<dbReference type="Proteomes" id="UP000318288">
    <property type="component" value="Unassembled WGS sequence"/>
</dbReference>
<evidence type="ECO:0000256" key="6">
    <source>
        <dbReference type="ARBA" id="ARBA00048785"/>
    </source>
</evidence>
<accession>A0A5C6EFU4</accession>
<keyword evidence="4 7" id="KW-0686">Riboflavin biosynthesis</keyword>
<comment type="pathway">
    <text evidence="1 7">Cofactor biosynthesis; riboflavin biosynthesis; riboflavin from 2-hydroxy-3-oxobutyl phosphate and 5-amino-6-(D-ribitylamino)uracil: step 1/2.</text>
</comment>
<evidence type="ECO:0000256" key="2">
    <source>
        <dbReference type="ARBA" id="ARBA00007424"/>
    </source>
</evidence>
<dbReference type="InterPro" id="IPR036467">
    <property type="entry name" value="LS/RS_sf"/>
</dbReference>
<dbReference type="Pfam" id="PF00885">
    <property type="entry name" value="DMRL_synthase"/>
    <property type="match status" value="1"/>
</dbReference>
<comment type="catalytic activity">
    <reaction evidence="6 7">
        <text>(2S)-2-hydroxy-3-oxobutyl phosphate + 5-amino-6-(D-ribitylamino)uracil = 6,7-dimethyl-8-(1-D-ribityl)lumazine + phosphate + 2 H2O + H(+)</text>
        <dbReference type="Rhea" id="RHEA:26152"/>
        <dbReference type="ChEBI" id="CHEBI:15377"/>
        <dbReference type="ChEBI" id="CHEBI:15378"/>
        <dbReference type="ChEBI" id="CHEBI:15934"/>
        <dbReference type="ChEBI" id="CHEBI:43474"/>
        <dbReference type="ChEBI" id="CHEBI:58201"/>
        <dbReference type="ChEBI" id="CHEBI:58830"/>
        <dbReference type="EC" id="2.5.1.78"/>
    </reaction>
</comment>
<dbReference type="EMBL" id="SJPW01000006">
    <property type="protein sequence ID" value="TWU48663.1"/>
    <property type="molecule type" value="Genomic_DNA"/>
</dbReference>
<dbReference type="PANTHER" id="PTHR21058:SF0">
    <property type="entry name" value="6,7-DIMETHYL-8-RIBITYLLUMAZINE SYNTHASE"/>
    <property type="match status" value="1"/>
</dbReference>
<name>A0A5C6EFU4_9BACT</name>
<feature type="binding site" evidence="7">
    <location>
        <position position="35"/>
    </location>
    <ligand>
        <name>5-amino-6-(D-ribitylamino)uracil</name>
        <dbReference type="ChEBI" id="CHEBI:15934"/>
    </ligand>
</feature>
<dbReference type="InterPro" id="IPR002180">
    <property type="entry name" value="LS/RS"/>
</dbReference>
<keyword evidence="9" id="KW-1185">Reference proteome</keyword>
<protein>
    <recommendedName>
        <fullName evidence="3 7">6,7-dimethyl-8-ribityllumazine synthase</fullName>
        <shortName evidence="7">DMRL synthase</shortName>
        <shortName evidence="7">LS</shortName>
        <shortName evidence="7">Lumazine synthase</shortName>
        <ecNumber evidence="3 7">2.5.1.78</ecNumber>
    </recommendedName>
</protein>
<keyword evidence="5 7" id="KW-0808">Transferase</keyword>
<dbReference type="CDD" id="cd09209">
    <property type="entry name" value="Lumazine_synthase-I"/>
    <property type="match status" value="1"/>
</dbReference>
<dbReference type="RefSeq" id="WP_146460150.1">
    <property type="nucleotide sequence ID" value="NZ_SJPW01000006.1"/>
</dbReference>
<evidence type="ECO:0000313" key="9">
    <source>
        <dbReference type="Proteomes" id="UP000318288"/>
    </source>
</evidence>
<dbReference type="GO" id="GO:0009349">
    <property type="term" value="C:riboflavin synthase complex"/>
    <property type="evidence" value="ECO:0007669"/>
    <property type="project" value="UniProtKB-UniRule"/>
</dbReference>